<dbReference type="GO" id="GO:0046872">
    <property type="term" value="F:metal ion binding"/>
    <property type="evidence" value="ECO:0007669"/>
    <property type="project" value="UniProtKB-KW"/>
</dbReference>
<dbReference type="SMART" id="SM01007">
    <property type="entry name" value="Aldolase_II"/>
    <property type="match status" value="1"/>
</dbReference>
<evidence type="ECO:0000313" key="8">
    <source>
        <dbReference type="Proteomes" id="UP000255284"/>
    </source>
</evidence>
<feature type="domain" description="Class II aldolase/adducin N-terminal" evidence="3">
    <location>
        <begin position="10"/>
        <end position="188"/>
    </location>
</feature>
<evidence type="ECO:0000313" key="7">
    <source>
        <dbReference type="EMBL" id="STO15858.1"/>
    </source>
</evidence>
<comment type="caution">
    <text evidence="7">The sequence shown here is derived from an EMBL/GenBank/DDBJ whole genome shotgun (WGS) entry which is preliminary data.</text>
</comment>
<dbReference type="EC" id="4.2.1.109" evidence="7"/>
<proteinExistence type="predicted"/>
<accession>A0A2X1RJ01</accession>
<dbReference type="EMBL" id="UGGQ01000006">
    <property type="protein sequence ID" value="STO15858.1"/>
    <property type="molecule type" value="Genomic_DNA"/>
</dbReference>
<organism evidence="7 8">
    <name type="scientific">Mobiluncus mulieris</name>
    <dbReference type="NCBI Taxonomy" id="2052"/>
    <lineage>
        <taxon>Bacteria</taxon>
        <taxon>Bacillati</taxon>
        <taxon>Actinomycetota</taxon>
        <taxon>Actinomycetes</taxon>
        <taxon>Actinomycetales</taxon>
        <taxon>Actinomycetaceae</taxon>
        <taxon>Mobiluncus</taxon>
    </lineage>
</organism>
<dbReference type="EMBL" id="VSZY01000018">
    <property type="protein sequence ID" value="MCU9969551.1"/>
    <property type="molecule type" value="Genomic_DNA"/>
</dbReference>
<dbReference type="AlphaFoldDB" id="A0A2X1RJ01"/>
<dbReference type="GO" id="GO:0005829">
    <property type="term" value="C:cytosol"/>
    <property type="evidence" value="ECO:0007669"/>
    <property type="project" value="TreeGrafter"/>
</dbReference>
<keyword evidence="2 7" id="KW-0456">Lyase</keyword>
<dbReference type="GO" id="GO:0046570">
    <property type="term" value="F:methylthioribulose 1-phosphate dehydratase activity"/>
    <property type="evidence" value="ECO:0007669"/>
    <property type="project" value="UniProtKB-EC"/>
</dbReference>
<dbReference type="InterPro" id="IPR050197">
    <property type="entry name" value="Aldolase_class_II_sugar_metab"/>
</dbReference>
<dbReference type="InterPro" id="IPR001303">
    <property type="entry name" value="Aldolase_II/adducin_N"/>
</dbReference>
<protein>
    <submittedName>
        <fullName evidence="4">Class II aldolase/adducin family protein</fullName>
    </submittedName>
    <submittedName>
        <fullName evidence="7">Methylthioribulose-1-phosphate dehydratase</fullName>
        <ecNumber evidence="7">4.2.1.109</ecNumber>
    </submittedName>
</protein>
<dbReference type="RefSeq" id="WP_004013014.1">
    <property type="nucleotide sequence ID" value="NZ_CAMPNB010000023.1"/>
</dbReference>
<dbReference type="PANTHER" id="PTHR22789:SF0">
    <property type="entry name" value="3-OXO-TETRONATE 4-PHOSPHATE DECARBOXYLASE-RELATED"/>
    <property type="match status" value="1"/>
</dbReference>
<reference evidence="4 11" key="2">
    <citation type="submission" date="2019-08" db="EMBL/GenBank/DDBJ databases">
        <title>Comparison of rpoB and gyrB Sequences from Mobiluncus Species and Development of a Multiplex PCR Method for Clinical Detection of Mobiluncus curtisii and Mobiluncus mulieris.</title>
        <authorList>
            <person name="Yang L."/>
            <person name="Shen Y."/>
            <person name="Xu G."/>
            <person name="Shu L.-B."/>
            <person name="Hu J."/>
            <person name="Zhang R."/>
            <person name="Wang Y."/>
            <person name="Zhou H.-W."/>
            <person name="Zhang X."/>
        </authorList>
    </citation>
    <scope>NUCLEOTIDE SEQUENCE [LARGE SCALE GENOMIC DNA]</scope>
    <source>
        <strain evidence="4 11">M26</strain>
    </source>
</reference>
<keyword evidence="1" id="KW-0479">Metal-binding</keyword>
<dbReference type="OrthoDB" id="3729465at2"/>
<evidence type="ECO:0000313" key="5">
    <source>
        <dbReference type="EMBL" id="NMW92761.1"/>
    </source>
</evidence>
<dbReference type="Gene3D" id="3.40.225.10">
    <property type="entry name" value="Class II aldolase/adducin N-terminal domain"/>
    <property type="match status" value="1"/>
</dbReference>
<dbReference type="SUPFAM" id="SSF53639">
    <property type="entry name" value="AraD/HMP-PK domain-like"/>
    <property type="match status" value="1"/>
</dbReference>
<evidence type="ECO:0000313" key="6">
    <source>
        <dbReference type="EMBL" id="NMX03221.1"/>
    </source>
</evidence>
<evidence type="ECO:0000313" key="4">
    <source>
        <dbReference type="EMBL" id="MCU9969551.1"/>
    </source>
</evidence>
<dbReference type="GO" id="GO:0016832">
    <property type="term" value="F:aldehyde-lyase activity"/>
    <property type="evidence" value="ECO:0007669"/>
    <property type="project" value="TreeGrafter"/>
</dbReference>
<evidence type="ECO:0000259" key="3">
    <source>
        <dbReference type="SMART" id="SM01007"/>
    </source>
</evidence>
<dbReference type="EMBL" id="JABCUS010000008">
    <property type="protein sequence ID" value="NMX03221.1"/>
    <property type="molecule type" value="Genomic_DNA"/>
</dbReference>
<dbReference type="GO" id="GO:0019323">
    <property type="term" value="P:pentose catabolic process"/>
    <property type="evidence" value="ECO:0007669"/>
    <property type="project" value="TreeGrafter"/>
</dbReference>
<reference evidence="7 8" key="1">
    <citation type="submission" date="2018-06" db="EMBL/GenBank/DDBJ databases">
        <authorList>
            <consortium name="Pathogen Informatics"/>
            <person name="Doyle S."/>
        </authorList>
    </citation>
    <scope>NUCLEOTIDE SEQUENCE [LARGE SCALE GENOMIC DNA]</scope>
    <source>
        <strain evidence="7 8">NCTC11819</strain>
    </source>
</reference>
<evidence type="ECO:0000256" key="2">
    <source>
        <dbReference type="ARBA" id="ARBA00023239"/>
    </source>
</evidence>
<dbReference type="Proteomes" id="UP001209486">
    <property type="component" value="Unassembled WGS sequence"/>
</dbReference>
<gene>
    <name evidence="7" type="primary">mtnB_1</name>
    <name evidence="4" type="ORF">FYZ43_09185</name>
    <name evidence="5" type="ORF">HHJ74_03430</name>
    <name evidence="6" type="ORF">HHJ77_04590</name>
    <name evidence="7" type="ORF">NCTC11819_00402</name>
</gene>
<evidence type="ECO:0000313" key="11">
    <source>
        <dbReference type="Proteomes" id="UP001209486"/>
    </source>
</evidence>
<dbReference type="Pfam" id="PF00596">
    <property type="entry name" value="Aldolase_II"/>
    <property type="match status" value="1"/>
</dbReference>
<dbReference type="PANTHER" id="PTHR22789">
    <property type="entry name" value="FUCULOSE PHOSPHATE ALDOLASE"/>
    <property type="match status" value="1"/>
</dbReference>
<reference evidence="9 10" key="3">
    <citation type="submission" date="2020-04" db="EMBL/GenBank/DDBJ databases">
        <title>Antimicrobial susceptibility and clonality of vaginal-derived multi-drug resistant Mobiluncus isolates in China.</title>
        <authorList>
            <person name="Zhang X."/>
        </authorList>
    </citation>
    <scope>NUCLEOTIDE SEQUENCE [LARGE SCALE GENOMIC DNA]</scope>
    <source>
        <strain evidence="6 9">12</strain>
        <strain evidence="5 10">7</strain>
    </source>
</reference>
<dbReference type="Proteomes" id="UP000255284">
    <property type="component" value="Unassembled WGS sequence"/>
</dbReference>
<dbReference type="EMBL" id="JABCUV010000002">
    <property type="protein sequence ID" value="NMW92761.1"/>
    <property type="molecule type" value="Genomic_DNA"/>
</dbReference>
<dbReference type="Proteomes" id="UP000575397">
    <property type="component" value="Unassembled WGS sequence"/>
</dbReference>
<dbReference type="GeneID" id="61167338"/>
<sequence length="217" mass="24065">MDKEEEVKRQEVCEIGMKVWQRGYVAANDGNISVRLSDNTVLCTPTGISKGALIPEMICKVRLDGSVISENPPYKTSSEVKVHLRLYQEDSKVNAVVHAHPIYATAFAIGGKELVNKQMPENVLAMPVIPVAPYATPSTMQLAENIAPFVHGHTGCLMEMHGALSWGGSLLAAYQNMERLEYTAQLTYLCEQLGFKSRQLPEDEIQKLISMRPQYGL</sequence>
<dbReference type="Proteomes" id="UP000582487">
    <property type="component" value="Unassembled WGS sequence"/>
</dbReference>
<name>A0A2X1RJ01_9ACTO</name>
<evidence type="ECO:0000313" key="10">
    <source>
        <dbReference type="Proteomes" id="UP000582487"/>
    </source>
</evidence>
<evidence type="ECO:0000313" key="9">
    <source>
        <dbReference type="Proteomes" id="UP000575397"/>
    </source>
</evidence>
<evidence type="ECO:0000256" key="1">
    <source>
        <dbReference type="ARBA" id="ARBA00022723"/>
    </source>
</evidence>
<dbReference type="InterPro" id="IPR036409">
    <property type="entry name" value="Aldolase_II/adducin_N_sf"/>
</dbReference>